<feature type="region of interest" description="Disordered" evidence="2">
    <location>
        <begin position="33"/>
        <end position="57"/>
    </location>
</feature>
<dbReference type="RefSeq" id="WP_051188247.1">
    <property type="nucleotide sequence ID" value="NZ_JAPYYP010000004.1"/>
</dbReference>
<organism evidence="4 5">
    <name type="scientific">Brevibacillus thermoruber</name>
    <dbReference type="NCBI Taxonomy" id="33942"/>
    <lineage>
        <taxon>Bacteria</taxon>
        <taxon>Bacillati</taxon>
        <taxon>Bacillota</taxon>
        <taxon>Bacilli</taxon>
        <taxon>Bacillales</taxon>
        <taxon>Paenibacillaceae</taxon>
        <taxon>Brevibacillus</taxon>
    </lineage>
</organism>
<feature type="compositionally biased region" description="Polar residues" evidence="2">
    <location>
        <begin position="40"/>
        <end position="55"/>
    </location>
</feature>
<feature type="signal peptide" evidence="3">
    <location>
        <begin position="1"/>
        <end position="25"/>
    </location>
</feature>
<feature type="chain" id="PRO_5040755764" evidence="3">
    <location>
        <begin position="26"/>
        <end position="490"/>
    </location>
</feature>
<comment type="similarity">
    <text evidence="1">Belongs to the TolB family.</text>
</comment>
<dbReference type="SUPFAM" id="SSF82171">
    <property type="entry name" value="DPP6 N-terminal domain-like"/>
    <property type="match status" value="1"/>
</dbReference>
<name>A0A9X3TNR0_9BACL</name>
<evidence type="ECO:0000256" key="3">
    <source>
        <dbReference type="SAM" id="SignalP"/>
    </source>
</evidence>
<sequence>MWTMLKQAACAAALTASVMTASVQAVSVQSSPVQGLAPSSPMQGSAPASSLQASPTAVGGVQQGERAVRADAPQRVSQAAVPATIAFTNNAHLWILDASRADAVPRQVTAQGKAEIAGWSADGQWLLYLQYDRADDYSSPAYLWAVKADGTSAFRVDERPILDQPKWSPVSRTFAYRVNAAGTGEQRKPVLVVAEMAGEKAVVVGSWTTDLADFAWMPDGRSLLVSVPAASGRPMTLQLTDLAGNRLAAYPLAEPPNVEEGIYPWAADGLTVAPDGKRVAYYVRVSSASLSADGVAIQMFDLTQPARKPVDIGSGLAYPEWLAWSPDSSLLAFIDGSDRMATHNKRVTLADANGRVIPAGQPDKVDALPTWTAAAPYALYFTRGVAKEYQYEPQKPMVPGQRIWRRSADGSQQAVTQGTDKTADTFPALSPDGNALLFVRLDAAEHGSLYLKTGSESEVELLRHVTGDIGYYGNYLPPWIRVFWKEQKPH</sequence>
<evidence type="ECO:0000256" key="1">
    <source>
        <dbReference type="ARBA" id="ARBA00009820"/>
    </source>
</evidence>
<dbReference type="Pfam" id="PF07676">
    <property type="entry name" value="PD40"/>
    <property type="match status" value="1"/>
</dbReference>
<gene>
    <name evidence="4" type="ORF">O3V59_04770</name>
</gene>
<evidence type="ECO:0000256" key="2">
    <source>
        <dbReference type="SAM" id="MobiDB-lite"/>
    </source>
</evidence>
<dbReference type="Gene3D" id="2.120.10.30">
    <property type="entry name" value="TolB, C-terminal domain"/>
    <property type="match status" value="2"/>
</dbReference>
<comment type="caution">
    <text evidence="4">The sequence shown here is derived from an EMBL/GenBank/DDBJ whole genome shotgun (WGS) entry which is preliminary data.</text>
</comment>
<dbReference type="AlphaFoldDB" id="A0A9X3TNR0"/>
<dbReference type="InterPro" id="IPR011042">
    <property type="entry name" value="6-blade_b-propeller_TolB-like"/>
</dbReference>
<evidence type="ECO:0000313" key="4">
    <source>
        <dbReference type="EMBL" id="MDA5107664.1"/>
    </source>
</evidence>
<dbReference type="InterPro" id="IPR011659">
    <property type="entry name" value="WD40"/>
</dbReference>
<dbReference type="Proteomes" id="UP001151071">
    <property type="component" value="Unassembled WGS sequence"/>
</dbReference>
<keyword evidence="5" id="KW-1185">Reference proteome</keyword>
<protein>
    <submittedName>
        <fullName evidence="4">PD40 domain-containing protein</fullName>
    </submittedName>
</protein>
<reference evidence="4" key="1">
    <citation type="submission" date="2022-12" db="EMBL/GenBank/DDBJ databases">
        <title>Draft genome sequence of the thermophilic strain Brevibacillus thermoruber HT42, isolated from Los Humeros, Puebla, Mexico, with biotechnological potential.</title>
        <authorList>
            <person name="Lara Sanchez J."/>
            <person name="Solis Palacios R."/>
            <person name="Bustos Baena A.S."/>
            <person name="Ruz Baez A.E."/>
            <person name="Espinosa Luna G."/>
            <person name="Oliart Ros R.M."/>
        </authorList>
    </citation>
    <scope>NUCLEOTIDE SEQUENCE</scope>
    <source>
        <strain evidence="4">HT42</strain>
    </source>
</reference>
<dbReference type="EMBL" id="JAPYYP010000004">
    <property type="protein sequence ID" value="MDA5107664.1"/>
    <property type="molecule type" value="Genomic_DNA"/>
</dbReference>
<dbReference type="PANTHER" id="PTHR36842">
    <property type="entry name" value="PROTEIN TOLB HOMOLOG"/>
    <property type="match status" value="1"/>
</dbReference>
<dbReference type="PANTHER" id="PTHR36842:SF1">
    <property type="entry name" value="PROTEIN TOLB"/>
    <property type="match status" value="1"/>
</dbReference>
<proteinExistence type="inferred from homology"/>
<evidence type="ECO:0000313" key="5">
    <source>
        <dbReference type="Proteomes" id="UP001151071"/>
    </source>
</evidence>
<accession>A0A9X3TNR0</accession>
<keyword evidence="3" id="KW-0732">Signal</keyword>